<reference evidence="10 11" key="1">
    <citation type="submission" date="2019-08" db="EMBL/GenBank/DDBJ databases">
        <title>The genome of the soybean aphid Biotype 1, its phylome, world population structure and adaptation to the North American continent.</title>
        <authorList>
            <person name="Giordano R."/>
            <person name="Donthu R.K."/>
            <person name="Hernandez A.G."/>
            <person name="Wright C.L."/>
            <person name="Zimin A.V."/>
        </authorList>
    </citation>
    <scope>NUCLEOTIDE SEQUENCE [LARGE SCALE GENOMIC DNA]</scope>
    <source>
        <tissue evidence="10">Whole aphids</tissue>
    </source>
</reference>
<dbReference type="Proteomes" id="UP000475862">
    <property type="component" value="Unassembled WGS sequence"/>
</dbReference>
<keyword evidence="5" id="KW-0539">Nucleus</keyword>
<feature type="compositionally biased region" description="Basic and acidic residues" evidence="7">
    <location>
        <begin position="309"/>
        <end position="338"/>
    </location>
</feature>
<dbReference type="GO" id="GO:0003676">
    <property type="term" value="F:nucleic acid binding"/>
    <property type="evidence" value="ECO:0007669"/>
    <property type="project" value="InterPro"/>
</dbReference>
<organism evidence="10 11">
    <name type="scientific">Aphis glycines</name>
    <name type="common">Soybean aphid</name>
    <dbReference type="NCBI Taxonomy" id="307491"/>
    <lineage>
        <taxon>Eukaryota</taxon>
        <taxon>Metazoa</taxon>
        <taxon>Ecdysozoa</taxon>
        <taxon>Arthropoda</taxon>
        <taxon>Hexapoda</taxon>
        <taxon>Insecta</taxon>
        <taxon>Pterygota</taxon>
        <taxon>Neoptera</taxon>
        <taxon>Paraneoptera</taxon>
        <taxon>Hemiptera</taxon>
        <taxon>Sternorrhyncha</taxon>
        <taxon>Aphidomorpha</taxon>
        <taxon>Aphidoidea</taxon>
        <taxon>Aphididae</taxon>
        <taxon>Aphidini</taxon>
        <taxon>Aphis</taxon>
        <taxon>Aphis</taxon>
    </lineage>
</organism>
<gene>
    <name evidence="10" type="ORF">AGLY_009860</name>
</gene>
<feature type="region of interest" description="Disordered" evidence="7">
    <location>
        <begin position="129"/>
        <end position="151"/>
    </location>
</feature>
<evidence type="ECO:0000259" key="9">
    <source>
        <dbReference type="Pfam" id="PF12066"/>
    </source>
</evidence>
<feature type="compositionally biased region" description="Basic and acidic residues" evidence="7">
    <location>
        <begin position="59"/>
        <end position="71"/>
    </location>
</feature>
<dbReference type="GO" id="GO:0016604">
    <property type="term" value="C:nuclear body"/>
    <property type="evidence" value="ECO:0007669"/>
    <property type="project" value="TreeGrafter"/>
</dbReference>
<keyword evidence="11" id="KW-1185">Reference proteome</keyword>
<feature type="region of interest" description="Disordered" evidence="7">
    <location>
        <begin position="277"/>
        <end position="353"/>
    </location>
</feature>
<dbReference type="AlphaFoldDB" id="A0A6G0THN3"/>
<dbReference type="Pfam" id="PF12066">
    <property type="entry name" value="SERRATE_Ars2_N"/>
    <property type="match status" value="1"/>
</dbReference>
<feature type="region of interest" description="Disordered" evidence="7">
    <location>
        <begin position="693"/>
        <end position="722"/>
    </location>
</feature>
<evidence type="ECO:0000259" key="8">
    <source>
        <dbReference type="Pfam" id="PF04959"/>
    </source>
</evidence>
<dbReference type="PANTHER" id="PTHR13165">
    <property type="entry name" value="ARSENITE-RESISTANCE PROTEIN 2"/>
    <property type="match status" value="1"/>
</dbReference>
<feature type="domain" description="SERRATE/Ars2 C-terminal" evidence="8">
    <location>
        <begin position="579"/>
        <end position="758"/>
    </location>
</feature>
<dbReference type="InterPro" id="IPR039727">
    <property type="entry name" value="SE/Ars2"/>
</dbReference>
<evidence type="ECO:0000256" key="6">
    <source>
        <dbReference type="ARBA" id="ARBA00030701"/>
    </source>
</evidence>
<evidence type="ECO:0000256" key="1">
    <source>
        <dbReference type="ARBA" id="ARBA00004123"/>
    </source>
</evidence>
<accession>A0A6G0THN3</accession>
<dbReference type="SUPFAM" id="SSF54928">
    <property type="entry name" value="RNA-binding domain, RBD"/>
    <property type="match status" value="1"/>
</dbReference>
<name>A0A6G0THN3_APHGL</name>
<proteinExistence type="inferred from homology"/>
<dbReference type="OrthoDB" id="342064at2759"/>
<evidence type="ECO:0000256" key="2">
    <source>
        <dbReference type="ARBA" id="ARBA00005407"/>
    </source>
</evidence>
<sequence>MGDSDDEYDRKRRDKFRGERTESIRGGDNRRDDRRMRDDWNDSRLMKTTRETWGARSRGRGDYRGPMRDRYSPGAQRDLSPPVKRMRPPDWEDRRIGYEPPGYGYGGPWEPPAHHMPPVSRIMTMRDSGAHTVNHPTPPSAEQSSGDTQPPMMSLKAFLITQDDNITDEEALAKYNEYKLQFKRNQLNEFFVAHKDEEWFKIKYHPDDSLKRKEEQTIALKKRLEVFKEFLANGKIDSVCVDADNPEPLVHLLDSIVIKLEGGTDFDLTVLNPKETLKTKQESEPEKKEIVKKINASVNSDGEVDSDKEDGNETNKTDNSDVNKSEEAMDVDGQKPEVLDITNDSDQNDDVVKPRALHRTTSVFLRNLAPAITKSELETICKRFPGFIRLSIADPLPERRWFRRGWVTFDRDVNIKEICWNLNSVRLRDSELGAIVNRDLSKRIRSVNGITNHRQVARNDMKLCASIINNFDNRSGLWQSNDDEQPTSEKTYGVVSRNPILHNITDFLIEEASAEEEELLGENAACEPEDNTEKDVLLFKALDKMLLYLRIVHSVDFYNHSEYVNEDEMPNRCGIMHARCALPSNPPTQQEITDYCHNFQTKANSLTVSTSHEVSEKELMQLGAKNEEEEIEKFVTSNTQEISKDKWLCPLSGKKFKGPEFVRKHIFNKHIDKLDDVKKEVKYFNNYLRDLKRPQLPEHPGSKQGRKDVNDAPQSYPPAANPYQMPGYPPYGGAGFGRGMYGYSRPPARGGFRGGGSYIALNYTFLDGFDYRPIIHYRDLDAPKEPEENFI</sequence>
<comment type="caution">
    <text evidence="10">The sequence shown here is derived from an EMBL/GenBank/DDBJ whole genome shotgun (WGS) entry which is preliminary data.</text>
</comment>
<dbReference type="EMBL" id="VYZN01000038">
    <property type="protein sequence ID" value="KAE9532779.1"/>
    <property type="molecule type" value="Genomic_DNA"/>
</dbReference>
<evidence type="ECO:0000256" key="3">
    <source>
        <dbReference type="ARBA" id="ARBA00017364"/>
    </source>
</evidence>
<dbReference type="GO" id="GO:0031053">
    <property type="term" value="P:primary miRNA processing"/>
    <property type="evidence" value="ECO:0007669"/>
    <property type="project" value="TreeGrafter"/>
</dbReference>
<evidence type="ECO:0000313" key="11">
    <source>
        <dbReference type="Proteomes" id="UP000475862"/>
    </source>
</evidence>
<evidence type="ECO:0000256" key="5">
    <source>
        <dbReference type="ARBA" id="ARBA00023242"/>
    </source>
</evidence>
<dbReference type="InterPro" id="IPR021933">
    <property type="entry name" value="SERRATE/Ars2_N"/>
</dbReference>
<dbReference type="CDD" id="cd00590">
    <property type="entry name" value="RRM_SF"/>
    <property type="match status" value="1"/>
</dbReference>
<evidence type="ECO:0000313" key="10">
    <source>
        <dbReference type="EMBL" id="KAE9532779.1"/>
    </source>
</evidence>
<keyword evidence="4" id="KW-0943">RNA-mediated gene silencing</keyword>
<dbReference type="InterPro" id="IPR035979">
    <property type="entry name" value="RBD_domain_sf"/>
</dbReference>
<feature type="compositionally biased region" description="Basic and acidic residues" evidence="7">
    <location>
        <begin position="277"/>
        <end position="292"/>
    </location>
</feature>
<feature type="compositionally biased region" description="Basic and acidic residues" evidence="7">
    <location>
        <begin position="8"/>
        <end position="50"/>
    </location>
</feature>
<feature type="domain" description="SERRATE/Ars2 N-terminal" evidence="9">
    <location>
        <begin position="156"/>
        <end position="265"/>
    </location>
</feature>
<protein>
    <recommendedName>
        <fullName evidence="3">Serrate RNA effector molecule homolog</fullName>
    </recommendedName>
    <alternativeName>
        <fullName evidence="6">Arsenite-resistance protein 2 homolog</fullName>
    </alternativeName>
</protein>
<dbReference type="PANTHER" id="PTHR13165:SF0">
    <property type="entry name" value="SERRATE RNA EFFECTOR MOLECULE HOMOLOG"/>
    <property type="match status" value="1"/>
</dbReference>
<comment type="similarity">
    <text evidence="2">Belongs to the ARS2 family.</text>
</comment>
<evidence type="ECO:0000256" key="4">
    <source>
        <dbReference type="ARBA" id="ARBA00023158"/>
    </source>
</evidence>
<dbReference type="Pfam" id="PF04959">
    <property type="entry name" value="ARS2"/>
    <property type="match status" value="1"/>
</dbReference>
<evidence type="ECO:0000256" key="7">
    <source>
        <dbReference type="SAM" id="MobiDB-lite"/>
    </source>
</evidence>
<dbReference type="InterPro" id="IPR007042">
    <property type="entry name" value="SERRATE/Ars2_C"/>
</dbReference>
<comment type="subcellular location">
    <subcellularLocation>
        <location evidence="1">Nucleus</location>
    </subcellularLocation>
</comment>
<feature type="region of interest" description="Disordered" evidence="7">
    <location>
        <begin position="1"/>
        <end position="95"/>
    </location>
</feature>